<evidence type="ECO:0000313" key="3">
    <source>
        <dbReference type="EMBL" id="EGZ05800.1"/>
    </source>
</evidence>
<reference evidence="2 4" key="1">
    <citation type="journal article" date="2006" name="Science">
        <title>Phytophthora genome sequences uncover evolutionary origins and mechanisms of pathogenesis.</title>
        <authorList>
            <person name="Tyler B.M."/>
            <person name="Tripathy S."/>
            <person name="Zhang X."/>
            <person name="Dehal P."/>
            <person name="Jiang R.H."/>
            <person name="Aerts A."/>
            <person name="Arredondo F.D."/>
            <person name="Baxter L."/>
            <person name="Bensasson D."/>
            <person name="Beynon J.L."/>
            <person name="Chapman J."/>
            <person name="Damasceno C.M."/>
            <person name="Dorrance A.E."/>
            <person name="Dou D."/>
            <person name="Dickerman A.W."/>
            <person name="Dubchak I.L."/>
            <person name="Garbelotto M."/>
            <person name="Gijzen M."/>
            <person name="Gordon S.G."/>
            <person name="Govers F."/>
            <person name="Grunwald N.J."/>
            <person name="Huang W."/>
            <person name="Ivors K.L."/>
            <person name="Jones R.W."/>
            <person name="Kamoun S."/>
            <person name="Krampis K."/>
            <person name="Lamour K.H."/>
            <person name="Lee M.K."/>
            <person name="McDonald W.H."/>
            <person name="Medina M."/>
            <person name="Meijer H.J."/>
            <person name="Nordberg E.K."/>
            <person name="Maclean D.J."/>
            <person name="Ospina-Giraldo M.D."/>
            <person name="Morris P.F."/>
            <person name="Phuntumart V."/>
            <person name="Putnam N.H."/>
            <person name="Rash S."/>
            <person name="Rose J.K."/>
            <person name="Sakihama Y."/>
            <person name="Salamov A.A."/>
            <person name="Savidor A."/>
            <person name="Scheuring C.F."/>
            <person name="Smith B.M."/>
            <person name="Sobral B.W."/>
            <person name="Terry A."/>
            <person name="Torto-Alalibo T.A."/>
            <person name="Win J."/>
            <person name="Xu Z."/>
            <person name="Zhang H."/>
            <person name="Grigoriev I.V."/>
            <person name="Rokhsar D.S."/>
            <person name="Boore J.L."/>
        </authorList>
    </citation>
    <scope>NUCLEOTIDE SEQUENCE [LARGE SCALE GENOMIC DNA]</scope>
    <source>
        <strain evidence="2 4">P6497</strain>
    </source>
</reference>
<evidence type="ECO:0000313" key="2">
    <source>
        <dbReference type="EMBL" id="EGZ05797.1"/>
    </source>
</evidence>
<keyword evidence="4" id="KW-1185">Reference proteome</keyword>
<dbReference type="RefSeq" id="XP_009538661.1">
    <property type="nucleotide sequence ID" value="XM_009540366.1"/>
</dbReference>
<organism evidence="4">
    <name type="scientific">Phytophthora sojae (strain P6497)</name>
    <name type="common">Soybean stem and root rot agent</name>
    <name type="synonym">Phytophthora megasperma f. sp. glycines</name>
    <dbReference type="NCBI Taxonomy" id="1094619"/>
    <lineage>
        <taxon>Eukaryota</taxon>
        <taxon>Sar</taxon>
        <taxon>Stramenopiles</taxon>
        <taxon>Oomycota</taxon>
        <taxon>Peronosporomycetes</taxon>
        <taxon>Peronosporales</taxon>
        <taxon>Peronosporaceae</taxon>
        <taxon>Phytophthora</taxon>
    </lineage>
</organism>
<gene>
    <name evidence="2" type="ORF">PHYSODRAFT_341996</name>
    <name evidence="3" type="ORF">PHYSODRAFT_341999</name>
</gene>
<proteinExistence type="predicted"/>
<dbReference type="Proteomes" id="UP000002640">
    <property type="component" value="Unassembled WGS sequence"/>
</dbReference>
<feature type="region of interest" description="Disordered" evidence="1">
    <location>
        <begin position="1"/>
        <end position="40"/>
    </location>
</feature>
<dbReference type="GeneID" id="20648196"/>
<dbReference type="KEGG" id="psoj:PHYSODRAFT_341999"/>
<sequence length="116" mass="12697">MPGGRGAKKSGRGDGGRGEASRQSRRVQGMEPEERKDLETVVRDARKANVASAVITEIRNEEHLLNQENAEYADQIDCLSVNIQACLDDDLSGTRFSFSPPRRGKSKKLGEVAVLN</sequence>
<dbReference type="SMR" id="G5AF07"/>
<dbReference type="EMBL" id="JH159165">
    <property type="protein sequence ID" value="EGZ05797.1"/>
    <property type="molecule type" value="Genomic_DNA"/>
</dbReference>
<dbReference type="GeneID" id="20648193"/>
<dbReference type="RefSeq" id="XP_009538658.1">
    <property type="nucleotide sequence ID" value="XM_009540363.1"/>
</dbReference>
<dbReference type="AlphaFoldDB" id="G5AF07"/>
<dbReference type="InParanoid" id="G5AF07"/>
<dbReference type="KEGG" id="psoj:PHYSODRAFT_341996"/>
<reference evidence="2" key="2">
    <citation type="submission" date="2011-09" db="EMBL/GenBank/DDBJ databases">
        <authorList>
            <consortium name="US DOE Joint Genome Institute (JGI-PGF)"/>
            <person name="Aerts A."/>
            <person name="Grimwood J."/>
            <person name="Schmutz J."/>
            <person name="Lucas S."/>
            <person name="Hammon N."/>
            <person name="Glavina del Rio T."/>
            <person name="Dalin E."/>
            <person name="Tice H."/>
            <person name="Pitluck S."/>
            <person name="Dehal P."/>
            <person name="Chapman J."/>
            <person name="Putman N.H."/>
            <person name="Salamov A.A."/>
            <person name="Terry A."/>
            <person name="Rokhsar D.S."/>
            <person name="Boore J.L."/>
            <person name="Tripathy S."/>
            <person name="Tyler B.M."/>
            <person name="Grigoriev I.V."/>
        </authorList>
    </citation>
    <scope>NUCLEOTIDE SEQUENCE</scope>
    <source>
        <strain evidence="2">P6497</strain>
    </source>
</reference>
<dbReference type="EMBL" id="JH159165">
    <property type="protein sequence ID" value="EGZ05800.1"/>
    <property type="molecule type" value="Genomic_DNA"/>
</dbReference>
<evidence type="ECO:0000256" key="1">
    <source>
        <dbReference type="SAM" id="MobiDB-lite"/>
    </source>
</evidence>
<feature type="compositionally biased region" description="Basic and acidic residues" evidence="1">
    <location>
        <begin position="11"/>
        <end position="22"/>
    </location>
</feature>
<name>G5AF07_PHYSP</name>
<feature type="compositionally biased region" description="Basic residues" evidence="1">
    <location>
        <begin position="1"/>
        <end position="10"/>
    </location>
</feature>
<evidence type="ECO:0000313" key="4">
    <source>
        <dbReference type="Proteomes" id="UP000002640"/>
    </source>
</evidence>
<accession>G5AF07</accession>
<protein>
    <submittedName>
        <fullName evidence="2">Uncharacterized protein</fullName>
    </submittedName>
</protein>